<organism evidence="3 4">
    <name type="scientific">Lentinus brumalis</name>
    <dbReference type="NCBI Taxonomy" id="2498619"/>
    <lineage>
        <taxon>Eukaryota</taxon>
        <taxon>Fungi</taxon>
        <taxon>Dikarya</taxon>
        <taxon>Basidiomycota</taxon>
        <taxon>Agaricomycotina</taxon>
        <taxon>Agaricomycetes</taxon>
        <taxon>Polyporales</taxon>
        <taxon>Polyporaceae</taxon>
        <taxon>Lentinus</taxon>
    </lineage>
</organism>
<evidence type="ECO:0000313" key="3">
    <source>
        <dbReference type="EMBL" id="RDX44772.1"/>
    </source>
</evidence>
<dbReference type="EMBL" id="KZ857445">
    <property type="protein sequence ID" value="RDX44772.1"/>
    <property type="molecule type" value="Genomic_DNA"/>
</dbReference>
<dbReference type="Pfam" id="PF18758">
    <property type="entry name" value="KDZ"/>
    <property type="match status" value="1"/>
</dbReference>
<feature type="compositionally biased region" description="Acidic residues" evidence="2">
    <location>
        <begin position="782"/>
        <end position="797"/>
    </location>
</feature>
<evidence type="ECO:0008006" key="5">
    <source>
        <dbReference type="Google" id="ProtNLM"/>
    </source>
</evidence>
<feature type="compositionally biased region" description="Polar residues" evidence="2">
    <location>
        <begin position="760"/>
        <end position="775"/>
    </location>
</feature>
<protein>
    <recommendedName>
        <fullName evidence="5">CxC1-like cysteine cluster associated with KDZ transposases domain-containing protein</fullName>
    </recommendedName>
</protein>
<reference evidence="3 4" key="1">
    <citation type="journal article" date="2018" name="Biotechnol. Biofuels">
        <title>Integrative visual omics of the white-rot fungus Polyporus brumalis exposes the biotechnological potential of its oxidative enzymes for delignifying raw plant biomass.</title>
        <authorList>
            <person name="Miyauchi S."/>
            <person name="Rancon A."/>
            <person name="Drula E."/>
            <person name="Hage H."/>
            <person name="Chaduli D."/>
            <person name="Favel A."/>
            <person name="Grisel S."/>
            <person name="Henrissat B."/>
            <person name="Herpoel-Gimbert I."/>
            <person name="Ruiz-Duenas F.J."/>
            <person name="Chevret D."/>
            <person name="Hainaut M."/>
            <person name="Lin J."/>
            <person name="Wang M."/>
            <person name="Pangilinan J."/>
            <person name="Lipzen A."/>
            <person name="Lesage-Meessen L."/>
            <person name="Navarro D."/>
            <person name="Riley R."/>
            <person name="Grigoriev I.V."/>
            <person name="Zhou S."/>
            <person name="Raouche S."/>
            <person name="Rosso M.N."/>
        </authorList>
    </citation>
    <scope>NUCLEOTIDE SEQUENCE [LARGE SCALE GENOMIC DNA]</scope>
    <source>
        <strain evidence="3 4">BRFM 1820</strain>
    </source>
</reference>
<dbReference type="Proteomes" id="UP000256964">
    <property type="component" value="Unassembled WGS sequence"/>
</dbReference>
<evidence type="ECO:0000256" key="2">
    <source>
        <dbReference type="SAM" id="MobiDB-lite"/>
    </source>
</evidence>
<dbReference type="OrthoDB" id="2505969at2759"/>
<dbReference type="PANTHER" id="PTHR33096:SF1">
    <property type="entry name" value="CXC1-LIKE CYSTEINE CLUSTER ASSOCIATED WITH KDZ TRANSPOSASES DOMAIN-CONTAINING PROTEIN"/>
    <property type="match status" value="1"/>
</dbReference>
<keyword evidence="4" id="KW-1185">Reference proteome</keyword>
<proteinExistence type="predicted"/>
<evidence type="ECO:0000256" key="1">
    <source>
        <dbReference type="SAM" id="Coils"/>
    </source>
</evidence>
<feature type="coiled-coil region" evidence="1">
    <location>
        <begin position="661"/>
        <end position="688"/>
    </location>
</feature>
<sequence length="811" mass="93057">MPGPRDSSYDLTIDVIDMITLEKSKCFARAATQRTPIAIAEGGFLPASPVDPLLAVSFRTLEYFRRLRLRKASYSVEAFAKTVCDLYGIPYRRRFRTAISDTYDVYLSILRIVDGRVKTYLGQDGPNWRVKNACPACTCKVRRGLTTDVKMLTRAYSHCEADLEWDRMFCIDGNNSLKRIAKIGDREIADRREFTASDYYLLADYVDRFKGEVKSTRRQDSAGHGRRLRDDVLKQCTQNWKAAASDAKKKMWSIFEETGVFASACRHGFILWVVDMVRSGELAKYALAIVAKALEVFEDRLLIGYDIGCTFDGTIKRSSLGPEFVQLKCRCIVNAFHGYSHSHSCQTVNHPSVIKGAGLEDFEGMERAFSASNELAVITRYASKYHRRMHIDRHYAQWDDDKYANLGTMLYNNYRQALEILEEEVPLLEYWLAENGCREEDLDSWQQEESAYFATIGKVTEADQFAVEYVTRLREYWDRAADSMSAFVTTIREDYQASATRSRSSRATTDYLRDASDTLKREAEMRLLREQRDSALRDVIALELRMGINQRWTPTTPRFIETAQWVNKHDYRLVLEELHRLVVQRLFELQSMNLSHTGTSVIAKSLQRRSKAIRRALRAYNQAAAKLNPPQPPLDWTKVSHYAFIELLRDTRNDLQDKRWAQSNTQEYMKKSRKIKRAREEIARCNIEVRRVHTAVLLENEKLDTAVKTSRTERNPISGAIAEYSDRRQAVNERLLGAIAKIYALKGFTGNPTPGRRKGSSTIPVASTLPTASETPTHDPEDSGNDGEDDEYDEEREVEAMRMLDFANNLT</sequence>
<dbReference type="STRING" id="139420.A0A371CWW7"/>
<name>A0A371CWW7_9APHY</name>
<feature type="region of interest" description="Disordered" evidence="2">
    <location>
        <begin position="747"/>
        <end position="797"/>
    </location>
</feature>
<dbReference type="InterPro" id="IPR040521">
    <property type="entry name" value="KDZ"/>
</dbReference>
<gene>
    <name evidence="3" type="ORF">OH76DRAFT_1358999</name>
</gene>
<dbReference type="AlphaFoldDB" id="A0A371CWW7"/>
<dbReference type="PANTHER" id="PTHR33096">
    <property type="entry name" value="CXC2 DOMAIN-CONTAINING PROTEIN"/>
    <property type="match status" value="1"/>
</dbReference>
<accession>A0A371CWW7</accession>
<keyword evidence="1" id="KW-0175">Coiled coil</keyword>
<evidence type="ECO:0000313" key="4">
    <source>
        <dbReference type="Proteomes" id="UP000256964"/>
    </source>
</evidence>